<protein>
    <submittedName>
        <fullName evidence="2">Uncharacterized protein</fullName>
    </submittedName>
</protein>
<evidence type="ECO:0000256" key="1">
    <source>
        <dbReference type="SAM" id="MobiDB-lite"/>
    </source>
</evidence>
<comment type="caution">
    <text evidence="2">The sequence shown here is derived from an EMBL/GenBank/DDBJ whole genome shotgun (WGS) entry which is preliminary data.</text>
</comment>
<sequence length="81" mass="8078">MLAPPAFGKVAELVVEAVQAVVQRGVVHGGDMGAAGLGVSPTGAQGREWAPEDARGPTSSPRAALAPTPRPRASGAQITHS</sequence>
<feature type="region of interest" description="Disordered" evidence="1">
    <location>
        <begin position="33"/>
        <end position="81"/>
    </location>
</feature>
<evidence type="ECO:0000313" key="2">
    <source>
        <dbReference type="EMBL" id="GEN99413.1"/>
    </source>
</evidence>
<dbReference type="EMBL" id="BJYR01000008">
    <property type="protein sequence ID" value="GEN99413.1"/>
    <property type="molecule type" value="Genomic_DNA"/>
</dbReference>
<accession>A0A512AIA2</accession>
<name>A0A512AIA2_9SPHN</name>
<dbReference type="AlphaFoldDB" id="A0A512AIA2"/>
<proteinExistence type="predicted"/>
<dbReference type="Proteomes" id="UP000321464">
    <property type="component" value="Unassembled WGS sequence"/>
</dbReference>
<gene>
    <name evidence="2" type="ORF">NSE01_12460</name>
</gene>
<organism evidence="2 3">
    <name type="scientific">Novosphingobium sediminis</name>
    <dbReference type="NCBI Taxonomy" id="707214"/>
    <lineage>
        <taxon>Bacteria</taxon>
        <taxon>Pseudomonadati</taxon>
        <taxon>Pseudomonadota</taxon>
        <taxon>Alphaproteobacteria</taxon>
        <taxon>Sphingomonadales</taxon>
        <taxon>Sphingomonadaceae</taxon>
        <taxon>Novosphingobium</taxon>
    </lineage>
</organism>
<evidence type="ECO:0000313" key="3">
    <source>
        <dbReference type="Proteomes" id="UP000321464"/>
    </source>
</evidence>
<reference evidence="2 3" key="1">
    <citation type="submission" date="2019-07" db="EMBL/GenBank/DDBJ databases">
        <title>Whole genome shotgun sequence of Novosphingobium sediminis NBRC 106119.</title>
        <authorList>
            <person name="Hosoyama A."/>
            <person name="Uohara A."/>
            <person name="Ohji S."/>
            <person name="Ichikawa N."/>
        </authorList>
    </citation>
    <scope>NUCLEOTIDE SEQUENCE [LARGE SCALE GENOMIC DNA]</scope>
    <source>
        <strain evidence="2 3">NBRC 106119</strain>
    </source>
</reference>
<keyword evidence="3" id="KW-1185">Reference proteome</keyword>
<feature type="compositionally biased region" description="Low complexity" evidence="1">
    <location>
        <begin position="57"/>
        <end position="74"/>
    </location>
</feature>